<feature type="region of interest" description="Disordered" evidence="1">
    <location>
        <begin position="1"/>
        <end position="31"/>
    </location>
</feature>
<evidence type="ECO:0000313" key="3">
    <source>
        <dbReference type="Proteomes" id="UP001642405"/>
    </source>
</evidence>
<dbReference type="PANTHER" id="PTHR37012">
    <property type="entry name" value="B-ZIP TRANSCRIPTION FACTOR (EUROFUNG)-RELATED"/>
    <property type="match status" value="1"/>
</dbReference>
<name>A0ABP0CK76_9PEZI</name>
<dbReference type="PANTHER" id="PTHR37012:SF2">
    <property type="entry name" value="BZIP DOMAIN-CONTAINING PROTEIN-RELATED"/>
    <property type="match status" value="1"/>
</dbReference>
<dbReference type="Pfam" id="PF11905">
    <property type="entry name" value="DUF3425"/>
    <property type="match status" value="1"/>
</dbReference>
<dbReference type="Proteomes" id="UP001642405">
    <property type="component" value="Unassembled WGS sequence"/>
</dbReference>
<organism evidence="2 3">
    <name type="scientific">Sporothrix curviconia</name>
    <dbReference type="NCBI Taxonomy" id="1260050"/>
    <lineage>
        <taxon>Eukaryota</taxon>
        <taxon>Fungi</taxon>
        <taxon>Dikarya</taxon>
        <taxon>Ascomycota</taxon>
        <taxon>Pezizomycotina</taxon>
        <taxon>Sordariomycetes</taxon>
        <taxon>Sordariomycetidae</taxon>
        <taxon>Ophiostomatales</taxon>
        <taxon>Ophiostomataceae</taxon>
        <taxon>Sporothrix</taxon>
    </lineage>
</organism>
<gene>
    <name evidence="2" type="ORF">SCUCBS95973_008233</name>
</gene>
<evidence type="ECO:0000313" key="2">
    <source>
        <dbReference type="EMBL" id="CAK7232358.1"/>
    </source>
</evidence>
<dbReference type="InterPro" id="IPR021833">
    <property type="entry name" value="DUF3425"/>
</dbReference>
<evidence type="ECO:0000256" key="1">
    <source>
        <dbReference type="SAM" id="MobiDB-lite"/>
    </source>
</evidence>
<dbReference type="CDD" id="cd14688">
    <property type="entry name" value="bZIP_YAP"/>
    <property type="match status" value="1"/>
</dbReference>
<dbReference type="EMBL" id="CAWUHB010000064">
    <property type="protein sequence ID" value="CAK7232358.1"/>
    <property type="molecule type" value="Genomic_DNA"/>
</dbReference>
<accession>A0ABP0CK76</accession>
<comment type="caution">
    <text evidence="2">The sequence shown here is derived from an EMBL/GenBank/DDBJ whole genome shotgun (WGS) entry which is preliminary data.</text>
</comment>
<proteinExistence type="predicted"/>
<sequence length="438" mass="48495">MGRQDPASRRVSNLTDSQVERKRAIDRANQQHCQRRKKARLQWLEQEVVRLSESLEAAEAKLRQFDGCVCGAASGIRQTAGNLSPASLDLPGMAATNPDTTAVGLPISAAAEAGTAALPAVAVAHHYRNNTTTTVGGLTRTDVLSELDPPAHTDSIWTVNLRELLDPNHDSELGNIVFDYPMPSTDDDLTPSPIPLVDGSGTGSIPASLTTTVPEWQIVPLHLPPGNDLDRFIFDTTNSGRRLQQQLGGAGELSQAEFPSISSLLNPNLGDDGTKPLTFALATHVVRKSNVRSVTTRIALMYTLSHLLRWLVCRNKQSYEKLPEFLRPTQLQRTVPHPPWVDIITWPEARDAIIRSERWMNKDFEFSEFRVKTGADMSVNWPYTDSGAFLDLGDGQNLVLSPIFENHIRRVENWTLNKTTATEFPFMRAFCKDLEGEP</sequence>
<keyword evidence="3" id="KW-1185">Reference proteome</keyword>
<protein>
    <recommendedName>
        <fullName evidence="4">BZIP domain-containing protein</fullName>
    </recommendedName>
</protein>
<evidence type="ECO:0008006" key="4">
    <source>
        <dbReference type="Google" id="ProtNLM"/>
    </source>
</evidence>
<reference evidence="2 3" key="1">
    <citation type="submission" date="2024-01" db="EMBL/GenBank/DDBJ databases">
        <authorList>
            <person name="Allen C."/>
            <person name="Tagirdzhanova G."/>
        </authorList>
    </citation>
    <scope>NUCLEOTIDE SEQUENCE [LARGE SCALE GENOMIC DNA]</scope>
</reference>